<feature type="signal peptide" evidence="1">
    <location>
        <begin position="1"/>
        <end position="24"/>
    </location>
</feature>
<proteinExistence type="predicted"/>
<evidence type="ECO:0000313" key="2">
    <source>
        <dbReference type="EMBL" id="MFC5144526.1"/>
    </source>
</evidence>
<reference evidence="3" key="1">
    <citation type="journal article" date="2019" name="Int. J. Syst. Evol. Microbiol.">
        <title>The Global Catalogue of Microorganisms (GCM) 10K type strain sequencing project: providing services to taxonomists for standard genome sequencing and annotation.</title>
        <authorList>
            <consortium name="The Broad Institute Genomics Platform"/>
            <consortium name="The Broad Institute Genome Sequencing Center for Infectious Disease"/>
            <person name="Wu L."/>
            <person name="Ma J."/>
        </authorList>
    </citation>
    <scope>NUCLEOTIDE SEQUENCE [LARGE SCALE GENOMIC DNA]</scope>
    <source>
        <strain evidence="3">CGMCC 4.1641</strain>
    </source>
</reference>
<name>A0ABV9ZUZ9_9ACTN</name>
<evidence type="ECO:0000256" key="1">
    <source>
        <dbReference type="SAM" id="SignalP"/>
    </source>
</evidence>
<gene>
    <name evidence="2" type="ORF">ACFPP6_07470</name>
</gene>
<sequence>MRGKLLTLAGTAALLLTTAGGAQAHSSNDWRPALSYGTTEHERWASGWVGGSTQRADGGAHIKWTGTKVGVQAWTRDHARDGYCAVTQIRYHVKDGGKWADHWHYRSPAVDCTDGNDGIVAQWYGSRKPIKDVQARVCLGNASGTPVRDQCHPWD</sequence>
<dbReference type="EMBL" id="JBHSKJ010000003">
    <property type="protein sequence ID" value="MFC5144526.1"/>
    <property type="molecule type" value="Genomic_DNA"/>
</dbReference>
<dbReference type="Proteomes" id="UP001596222">
    <property type="component" value="Unassembled WGS sequence"/>
</dbReference>
<comment type="caution">
    <text evidence="2">The sequence shown here is derived from an EMBL/GenBank/DDBJ whole genome shotgun (WGS) entry which is preliminary data.</text>
</comment>
<dbReference type="RefSeq" id="WP_382038402.1">
    <property type="nucleotide sequence ID" value="NZ_JBHSKJ010000003.1"/>
</dbReference>
<feature type="chain" id="PRO_5045810180" description="Secreted protein" evidence="1">
    <location>
        <begin position="25"/>
        <end position="155"/>
    </location>
</feature>
<evidence type="ECO:0008006" key="4">
    <source>
        <dbReference type="Google" id="ProtNLM"/>
    </source>
</evidence>
<organism evidence="2 3">
    <name type="scientific">Streptomyces aureoversilis</name>
    <dbReference type="NCBI Taxonomy" id="67277"/>
    <lineage>
        <taxon>Bacteria</taxon>
        <taxon>Bacillati</taxon>
        <taxon>Actinomycetota</taxon>
        <taxon>Actinomycetes</taxon>
        <taxon>Kitasatosporales</taxon>
        <taxon>Streptomycetaceae</taxon>
        <taxon>Streptomyces</taxon>
    </lineage>
</organism>
<protein>
    <recommendedName>
        <fullName evidence="4">Secreted protein</fullName>
    </recommendedName>
</protein>
<keyword evidence="1" id="KW-0732">Signal</keyword>
<keyword evidence="3" id="KW-1185">Reference proteome</keyword>
<evidence type="ECO:0000313" key="3">
    <source>
        <dbReference type="Proteomes" id="UP001596222"/>
    </source>
</evidence>
<accession>A0ABV9ZUZ9</accession>